<sequence length="142" mass="14836">MKIEAMAGCMLAGMILLVSGDANAQCCPSGGTVPKAKATTGLGEASPAATDLSADPAWKIYQFERDGISYLQINDVDGRVRSAVGRVGDTAWAMPMGTDADRVSIASSSVLGTVVYSSDDFVVRVVKGAKKLSWIVVPLRKP</sequence>
<accession>A0ABW9KTS2</accession>
<evidence type="ECO:0008006" key="4">
    <source>
        <dbReference type="Google" id="ProtNLM"/>
    </source>
</evidence>
<evidence type="ECO:0000313" key="3">
    <source>
        <dbReference type="Proteomes" id="UP001635788"/>
    </source>
</evidence>
<dbReference type="Proteomes" id="UP001635788">
    <property type="component" value="Unassembled WGS sequence"/>
</dbReference>
<protein>
    <recommendedName>
        <fullName evidence="4">Secreted protein</fullName>
    </recommendedName>
</protein>
<organism evidence="2 3">
    <name type="scientific">Xanthomonas translucens pv. translucens</name>
    <dbReference type="NCBI Taxonomy" id="134875"/>
    <lineage>
        <taxon>Bacteria</taxon>
        <taxon>Pseudomonadati</taxon>
        <taxon>Pseudomonadota</taxon>
        <taxon>Gammaproteobacteria</taxon>
        <taxon>Lysobacterales</taxon>
        <taxon>Lysobacteraceae</taxon>
        <taxon>Xanthomonas</taxon>
        <taxon>Xanthomonas translucens group</taxon>
    </lineage>
</organism>
<feature type="signal peptide" evidence="1">
    <location>
        <begin position="1"/>
        <end position="24"/>
    </location>
</feature>
<reference evidence="2 3" key="1">
    <citation type="submission" date="2024-12" db="EMBL/GenBank/DDBJ databases">
        <authorList>
            <person name="Alaofin S."/>
            <person name="Velasco D."/>
            <person name="Li D."/>
            <person name="Baldwin T."/>
            <person name="Liu Z."/>
            <person name="Schachterle J.K."/>
        </authorList>
    </citation>
    <scope>NUCLEOTIDE SEQUENCE [LARGE SCALE GENOMIC DNA]</scope>
    <source>
        <strain evidence="2 3">B1</strain>
    </source>
</reference>
<evidence type="ECO:0000256" key="1">
    <source>
        <dbReference type="SAM" id="SignalP"/>
    </source>
</evidence>
<dbReference type="EMBL" id="JBKAMQ010000002">
    <property type="protein sequence ID" value="MFN6506312.1"/>
    <property type="molecule type" value="Genomic_DNA"/>
</dbReference>
<name>A0ABW9KTS2_XANCT</name>
<evidence type="ECO:0000313" key="2">
    <source>
        <dbReference type="EMBL" id="MFN6506312.1"/>
    </source>
</evidence>
<keyword evidence="3" id="KW-1185">Reference proteome</keyword>
<dbReference type="RefSeq" id="WP_230950570.1">
    <property type="nucleotide sequence ID" value="NZ_CP064004.1"/>
</dbReference>
<proteinExistence type="predicted"/>
<keyword evidence="1" id="KW-0732">Signal</keyword>
<gene>
    <name evidence="2" type="ORF">ACK3FC_03435</name>
</gene>
<comment type="caution">
    <text evidence="2">The sequence shown here is derived from an EMBL/GenBank/DDBJ whole genome shotgun (WGS) entry which is preliminary data.</text>
</comment>
<feature type="chain" id="PRO_5046010223" description="Secreted protein" evidence="1">
    <location>
        <begin position="25"/>
        <end position="142"/>
    </location>
</feature>